<evidence type="ECO:0000313" key="1">
    <source>
        <dbReference type="EMBL" id="CAG9336255.1"/>
    </source>
</evidence>
<dbReference type="EMBL" id="CAJZBQ010000064">
    <property type="protein sequence ID" value="CAG9336255.1"/>
    <property type="molecule type" value="Genomic_DNA"/>
</dbReference>
<gene>
    <name evidence="1" type="ORF">BSTOLATCC_MIC66135</name>
</gene>
<dbReference type="Proteomes" id="UP001162131">
    <property type="component" value="Unassembled WGS sequence"/>
</dbReference>
<organism evidence="1 2">
    <name type="scientific">Blepharisma stoltei</name>
    <dbReference type="NCBI Taxonomy" id="1481888"/>
    <lineage>
        <taxon>Eukaryota</taxon>
        <taxon>Sar</taxon>
        <taxon>Alveolata</taxon>
        <taxon>Ciliophora</taxon>
        <taxon>Postciliodesmatophora</taxon>
        <taxon>Heterotrichea</taxon>
        <taxon>Heterotrichida</taxon>
        <taxon>Blepharismidae</taxon>
        <taxon>Blepharisma</taxon>
    </lineage>
</organism>
<name>A0AAU9KSK5_9CILI</name>
<comment type="caution">
    <text evidence="1">The sequence shown here is derived from an EMBL/GenBank/DDBJ whole genome shotgun (WGS) entry which is preliminary data.</text>
</comment>
<sequence>METERLNLKSFRHIATSPRFTPLQSPRLRKLVVLSPDRENPDLNSGFNSPRIVRASHVFKPSNASSLATPRRQEHQHNEVFIGKDRRLISRNLLLDKYKYAEMQN</sequence>
<proteinExistence type="predicted"/>
<reference evidence="1" key="1">
    <citation type="submission" date="2021-09" db="EMBL/GenBank/DDBJ databases">
        <authorList>
            <consortium name="AG Swart"/>
            <person name="Singh M."/>
            <person name="Singh A."/>
            <person name="Seah K."/>
            <person name="Emmerich C."/>
        </authorList>
    </citation>
    <scope>NUCLEOTIDE SEQUENCE</scope>
    <source>
        <strain evidence="1">ATCC30299</strain>
    </source>
</reference>
<evidence type="ECO:0000313" key="2">
    <source>
        <dbReference type="Proteomes" id="UP001162131"/>
    </source>
</evidence>
<dbReference type="AlphaFoldDB" id="A0AAU9KSK5"/>
<protein>
    <submittedName>
        <fullName evidence="1">Uncharacterized protein</fullName>
    </submittedName>
</protein>
<accession>A0AAU9KSK5</accession>
<keyword evidence="2" id="KW-1185">Reference proteome</keyword>